<comment type="caution">
    <text evidence="4">The sequence shown here is derived from an EMBL/GenBank/DDBJ whole genome shotgun (WGS) entry which is preliminary data.</text>
</comment>
<organism evidence="4 5">
    <name type="scientific">Paenibacillus turicensis</name>
    <dbReference type="NCBI Taxonomy" id="160487"/>
    <lineage>
        <taxon>Bacteria</taxon>
        <taxon>Bacillati</taxon>
        <taxon>Bacillota</taxon>
        <taxon>Bacilli</taxon>
        <taxon>Bacillales</taxon>
        <taxon>Paenibacillaceae</taxon>
        <taxon>Paenibacillus</taxon>
    </lineage>
</organism>
<dbReference type="Proteomes" id="UP001519272">
    <property type="component" value="Unassembled WGS sequence"/>
</dbReference>
<keyword evidence="5" id="KW-1185">Reference proteome</keyword>
<accession>A0ABS4FMV8</accession>
<dbReference type="PANTHER" id="PTHR10587">
    <property type="entry name" value="GLYCOSYL TRANSFERASE-RELATED"/>
    <property type="match status" value="1"/>
</dbReference>
<feature type="domain" description="NodB homology" evidence="3">
    <location>
        <begin position="163"/>
        <end position="346"/>
    </location>
</feature>
<proteinExistence type="predicted"/>
<dbReference type="PROSITE" id="PS51677">
    <property type="entry name" value="NODB"/>
    <property type="match status" value="1"/>
</dbReference>
<dbReference type="InterPro" id="IPR002509">
    <property type="entry name" value="NODB_dom"/>
</dbReference>
<dbReference type="Gene3D" id="3.20.20.370">
    <property type="entry name" value="Glycoside hydrolase/deacetylase"/>
    <property type="match status" value="1"/>
</dbReference>
<dbReference type="Pfam" id="PF01522">
    <property type="entry name" value="Polysacc_deac_1"/>
    <property type="match status" value="1"/>
</dbReference>
<evidence type="ECO:0000259" key="3">
    <source>
        <dbReference type="PROSITE" id="PS51677"/>
    </source>
</evidence>
<protein>
    <submittedName>
        <fullName evidence="4">Peptidoglycan/xylan/chitin deacetylase (PgdA/CDA1 family)</fullName>
    </submittedName>
</protein>
<evidence type="ECO:0000256" key="1">
    <source>
        <dbReference type="SAM" id="MobiDB-lite"/>
    </source>
</evidence>
<dbReference type="EMBL" id="JAGGKG010000002">
    <property type="protein sequence ID" value="MBP1903919.1"/>
    <property type="molecule type" value="Genomic_DNA"/>
</dbReference>
<keyword evidence="2" id="KW-1133">Transmembrane helix</keyword>
<evidence type="ECO:0000256" key="2">
    <source>
        <dbReference type="SAM" id="Phobius"/>
    </source>
</evidence>
<keyword evidence="2" id="KW-0812">Transmembrane</keyword>
<feature type="compositionally biased region" description="Polar residues" evidence="1">
    <location>
        <begin position="80"/>
        <end position="91"/>
    </location>
</feature>
<name>A0ABS4FMV8_9BACL</name>
<feature type="transmembrane region" description="Helical" evidence="2">
    <location>
        <begin position="29"/>
        <end position="51"/>
    </location>
</feature>
<evidence type="ECO:0000313" key="5">
    <source>
        <dbReference type="Proteomes" id="UP001519272"/>
    </source>
</evidence>
<keyword evidence="2" id="KW-0472">Membrane</keyword>
<dbReference type="InterPro" id="IPR050248">
    <property type="entry name" value="Polysacc_deacetylase_ArnD"/>
</dbReference>
<dbReference type="InterPro" id="IPR011330">
    <property type="entry name" value="Glyco_hydro/deAcase_b/a-brl"/>
</dbReference>
<reference evidence="4 5" key="1">
    <citation type="submission" date="2021-03" db="EMBL/GenBank/DDBJ databases">
        <title>Genomic Encyclopedia of Type Strains, Phase IV (KMG-IV): sequencing the most valuable type-strain genomes for metagenomic binning, comparative biology and taxonomic classification.</title>
        <authorList>
            <person name="Goeker M."/>
        </authorList>
    </citation>
    <scope>NUCLEOTIDE SEQUENCE [LARGE SCALE GENOMIC DNA]</scope>
    <source>
        <strain evidence="4 5">DSM 14349</strain>
    </source>
</reference>
<feature type="compositionally biased region" description="Low complexity" evidence="1">
    <location>
        <begin position="122"/>
        <end position="152"/>
    </location>
</feature>
<dbReference type="CDD" id="cd10944">
    <property type="entry name" value="CE4_SmPgdA_like"/>
    <property type="match status" value="1"/>
</dbReference>
<feature type="compositionally biased region" description="Basic and acidic residues" evidence="1">
    <location>
        <begin position="97"/>
        <end position="121"/>
    </location>
</feature>
<evidence type="ECO:0000313" key="4">
    <source>
        <dbReference type="EMBL" id="MBP1903919.1"/>
    </source>
</evidence>
<dbReference type="PANTHER" id="PTHR10587:SF125">
    <property type="entry name" value="POLYSACCHARIDE DEACETYLASE YHEN-RELATED"/>
    <property type="match status" value="1"/>
</dbReference>
<dbReference type="RefSeq" id="WP_245251117.1">
    <property type="nucleotide sequence ID" value="NZ_JAGGKG010000002.1"/>
</dbReference>
<feature type="region of interest" description="Disordered" evidence="1">
    <location>
        <begin position="65"/>
        <end position="165"/>
    </location>
</feature>
<gene>
    <name evidence="4" type="ORF">J2Z32_000536</name>
</gene>
<sequence>MSYISRVETKKALDKLNAQNKKKKKTVKILGLSLSVIALVFVVFLAIRMLGNNDTVKQEATVVTPKLTAPNESPTKEVDPNSNPNDPNEASKTPAVDNKDQDKDKDSDKEKNNDDESENGKENNPNNNEAINGSNNGSQNSQNTNNNNSNTNPITDKDKKGPKTVYLTFDDGPNEHTEAILKILDKYGVHATFFAIGSNLKGNEQALKDTAAAGHYVGLHSMSHNAKKLYKSGSSANFINEFKKEQGLVEDIIGTKPVLIRPPYGSAPNINKKFRDDIVKAGFKMWDWTLDSNDWRYPRNPDKIVQVVKKHLTLNTEVILMHEREQTVKVLPEIIEYAQKKGYSFAVYKPDHHLSVNFAKDKRL</sequence>
<dbReference type="SUPFAM" id="SSF88713">
    <property type="entry name" value="Glycoside hydrolase/deacetylase"/>
    <property type="match status" value="1"/>
</dbReference>